<evidence type="ECO:0000256" key="3">
    <source>
        <dbReference type="ARBA" id="ARBA00022618"/>
    </source>
</evidence>
<dbReference type="FunFam" id="3.40.250.10:FF:000021">
    <property type="entry name" value="M-phase inducer phosphatase cdc-25.2"/>
    <property type="match status" value="1"/>
</dbReference>
<dbReference type="InterPro" id="IPR036873">
    <property type="entry name" value="Rhodanese-like_dom_sf"/>
</dbReference>
<feature type="domain" description="Rhodanese" evidence="12">
    <location>
        <begin position="117"/>
        <end position="235"/>
    </location>
</feature>
<comment type="similarity">
    <text evidence="1 10">Belongs to the MPI phosphatase family.</text>
</comment>
<dbReference type="GO" id="GO:0110032">
    <property type="term" value="P:positive regulation of G2/MI transition of meiotic cell cycle"/>
    <property type="evidence" value="ECO:0007669"/>
    <property type="project" value="TreeGrafter"/>
</dbReference>
<accession>M5G9K0</accession>
<keyword evidence="4 10" id="KW-0498">Mitosis</keyword>
<dbReference type="STRING" id="1858805.M5G9K0"/>
<proteinExistence type="inferred from homology"/>
<evidence type="ECO:0000256" key="1">
    <source>
        <dbReference type="ARBA" id="ARBA00011065"/>
    </source>
</evidence>
<feature type="region of interest" description="Disordered" evidence="11">
    <location>
        <begin position="42"/>
        <end position="64"/>
    </location>
</feature>
<dbReference type="RefSeq" id="XP_040632368.1">
    <property type="nucleotide sequence ID" value="XM_040776081.1"/>
</dbReference>
<evidence type="ECO:0000256" key="5">
    <source>
        <dbReference type="ARBA" id="ARBA00022801"/>
    </source>
</evidence>
<keyword evidence="14" id="KW-1185">Reference proteome</keyword>
<dbReference type="Pfam" id="PF00581">
    <property type="entry name" value="Rhodanese"/>
    <property type="match status" value="1"/>
</dbReference>
<dbReference type="PANTHER" id="PTHR10828:SF17">
    <property type="entry name" value="PROTEIN-TYROSINE-PHOSPHATASE"/>
    <property type="match status" value="1"/>
</dbReference>
<evidence type="ECO:0000256" key="11">
    <source>
        <dbReference type="SAM" id="MobiDB-lite"/>
    </source>
</evidence>
<name>M5G9K0_DACPD</name>
<keyword evidence="5 10" id="KW-0378">Hydrolase</keyword>
<evidence type="ECO:0000256" key="2">
    <source>
        <dbReference type="ARBA" id="ARBA00013064"/>
    </source>
</evidence>
<reference evidence="13 14" key="1">
    <citation type="journal article" date="2012" name="Science">
        <title>The Paleozoic origin of enzymatic lignin decomposition reconstructed from 31 fungal genomes.</title>
        <authorList>
            <person name="Floudas D."/>
            <person name="Binder M."/>
            <person name="Riley R."/>
            <person name="Barry K."/>
            <person name="Blanchette R.A."/>
            <person name="Henrissat B."/>
            <person name="Martinez A.T."/>
            <person name="Otillar R."/>
            <person name="Spatafora J.W."/>
            <person name="Yadav J.S."/>
            <person name="Aerts A."/>
            <person name="Benoit I."/>
            <person name="Boyd A."/>
            <person name="Carlson A."/>
            <person name="Copeland A."/>
            <person name="Coutinho P.M."/>
            <person name="de Vries R.P."/>
            <person name="Ferreira P."/>
            <person name="Findley K."/>
            <person name="Foster B."/>
            <person name="Gaskell J."/>
            <person name="Glotzer D."/>
            <person name="Gorecki P."/>
            <person name="Heitman J."/>
            <person name="Hesse C."/>
            <person name="Hori C."/>
            <person name="Igarashi K."/>
            <person name="Jurgens J.A."/>
            <person name="Kallen N."/>
            <person name="Kersten P."/>
            <person name="Kohler A."/>
            <person name="Kuees U."/>
            <person name="Kumar T.K.A."/>
            <person name="Kuo A."/>
            <person name="LaButti K."/>
            <person name="Larrondo L.F."/>
            <person name="Lindquist E."/>
            <person name="Ling A."/>
            <person name="Lombard V."/>
            <person name="Lucas S."/>
            <person name="Lundell T."/>
            <person name="Martin R."/>
            <person name="McLaughlin D.J."/>
            <person name="Morgenstern I."/>
            <person name="Morin E."/>
            <person name="Murat C."/>
            <person name="Nagy L.G."/>
            <person name="Nolan M."/>
            <person name="Ohm R.A."/>
            <person name="Patyshakuliyeva A."/>
            <person name="Rokas A."/>
            <person name="Ruiz-Duenas F.J."/>
            <person name="Sabat G."/>
            <person name="Salamov A."/>
            <person name="Samejima M."/>
            <person name="Schmutz J."/>
            <person name="Slot J.C."/>
            <person name="St John F."/>
            <person name="Stenlid J."/>
            <person name="Sun H."/>
            <person name="Sun S."/>
            <person name="Syed K."/>
            <person name="Tsang A."/>
            <person name="Wiebenga A."/>
            <person name="Young D."/>
            <person name="Pisabarro A."/>
            <person name="Eastwood D.C."/>
            <person name="Martin F."/>
            <person name="Cullen D."/>
            <person name="Grigoriev I.V."/>
            <person name="Hibbett D.S."/>
        </authorList>
    </citation>
    <scope>NUCLEOTIDE SEQUENCE [LARGE SCALE GENOMIC DNA]</scope>
    <source>
        <strain evidence="13 14">DJM-731 SS1</strain>
    </source>
</reference>
<dbReference type="Proteomes" id="UP000030653">
    <property type="component" value="Unassembled WGS sequence"/>
</dbReference>
<dbReference type="HOGENOM" id="CLU_059027_0_0_1"/>
<evidence type="ECO:0000259" key="12">
    <source>
        <dbReference type="PROSITE" id="PS50206"/>
    </source>
</evidence>
<dbReference type="Gene3D" id="3.40.250.10">
    <property type="entry name" value="Rhodanese-like domain"/>
    <property type="match status" value="1"/>
</dbReference>
<dbReference type="InterPro" id="IPR001763">
    <property type="entry name" value="Rhodanese-like_dom"/>
</dbReference>
<dbReference type="GO" id="GO:0004725">
    <property type="term" value="F:protein tyrosine phosphatase activity"/>
    <property type="evidence" value="ECO:0007669"/>
    <property type="project" value="UniProtKB-UniRule"/>
</dbReference>
<dbReference type="GO" id="GO:0051301">
    <property type="term" value="P:cell division"/>
    <property type="evidence" value="ECO:0007669"/>
    <property type="project" value="UniProtKB-UniRule"/>
</dbReference>
<evidence type="ECO:0000313" key="14">
    <source>
        <dbReference type="Proteomes" id="UP000030653"/>
    </source>
</evidence>
<sequence length="393" mass="41667">MRRTLSLAAESDADSASASEASPLTAVQRAYAKRTNTRLVTHADGSPAFRPLRSGSGADARESCPQPGSGFGFGFGGFGHNEQEGKILPCLRVKDDGLMRITPETLETVLNGDYDAQLEALHIVDCRFDYEFAGGHIDGAVNLATADAAEDYFLRSGCGIPLPAPSTSRNYNGKKTVIIFHCEFSVKRAPTIAKHLRSRDRAVNAHCYPSIHFPEIYILQGGYYDFFKRSPAHCEPKGYVAMLDPRHATACSPSLGQFRQGTRWQRARSYTYGDSGMPRPKGGQGPVPLPLALPFPAGAAGAGSGNVSAASAAAPAAPAKKRRPQVQLMSVKEHSSSEDAFGCLGEPAALRPAPGLGLGLGLGLGSAVGLGAPPPRGEGRKCRVMDRAVSFRQ</sequence>
<evidence type="ECO:0000313" key="13">
    <source>
        <dbReference type="EMBL" id="EJU05474.1"/>
    </source>
</evidence>
<evidence type="ECO:0000256" key="7">
    <source>
        <dbReference type="ARBA" id="ARBA00023306"/>
    </source>
</evidence>
<feature type="region of interest" description="Disordered" evidence="11">
    <location>
        <begin position="1"/>
        <end position="25"/>
    </location>
</feature>
<dbReference type="GeneID" id="63691143"/>
<evidence type="ECO:0000256" key="6">
    <source>
        <dbReference type="ARBA" id="ARBA00022912"/>
    </source>
</evidence>
<keyword evidence="6 10" id="KW-0904">Protein phosphatase</keyword>
<keyword evidence="7 10" id="KW-0131">Cell cycle</keyword>
<dbReference type="GO" id="GO:0000086">
    <property type="term" value="P:G2/M transition of mitotic cell cycle"/>
    <property type="evidence" value="ECO:0007669"/>
    <property type="project" value="TreeGrafter"/>
</dbReference>
<evidence type="ECO:0000256" key="10">
    <source>
        <dbReference type="RuleBase" id="RU368028"/>
    </source>
</evidence>
<dbReference type="SUPFAM" id="SSF52821">
    <property type="entry name" value="Rhodanese/Cell cycle control phosphatase"/>
    <property type="match status" value="1"/>
</dbReference>
<dbReference type="SMART" id="SM00450">
    <property type="entry name" value="RHOD"/>
    <property type="match status" value="1"/>
</dbReference>
<keyword evidence="3 10" id="KW-0132">Cell division</keyword>
<dbReference type="PANTHER" id="PTHR10828">
    <property type="entry name" value="M-PHASE INDUCER PHOSPHATASE DUAL SPECIFICITY PHOSPHATASE CDC25"/>
    <property type="match status" value="1"/>
</dbReference>
<dbReference type="CDD" id="cd01530">
    <property type="entry name" value="Cdc25"/>
    <property type="match status" value="1"/>
</dbReference>
<protein>
    <recommendedName>
        <fullName evidence="9 10">M-phase inducer phosphatase</fullName>
        <ecNumber evidence="2 10">3.1.3.48</ecNumber>
    </recommendedName>
</protein>
<dbReference type="PROSITE" id="PS50206">
    <property type="entry name" value="RHODANESE_3"/>
    <property type="match status" value="1"/>
</dbReference>
<dbReference type="EC" id="3.1.3.48" evidence="2 10"/>
<comment type="catalytic activity">
    <reaction evidence="8 10">
        <text>O-phospho-L-tyrosyl-[protein] + H2O = L-tyrosyl-[protein] + phosphate</text>
        <dbReference type="Rhea" id="RHEA:10684"/>
        <dbReference type="Rhea" id="RHEA-COMP:10136"/>
        <dbReference type="Rhea" id="RHEA-COMP:20101"/>
        <dbReference type="ChEBI" id="CHEBI:15377"/>
        <dbReference type="ChEBI" id="CHEBI:43474"/>
        <dbReference type="ChEBI" id="CHEBI:46858"/>
        <dbReference type="ChEBI" id="CHEBI:61978"/>
        <dbReference type="EC" id="3.1.3.48"/>
    </reaction>
</comment>
<dbReference type="AlphaFoldDB" id="M5G9K0"/>
<evidence type="ECO:0000256" key="4">
    <source>
        <dbReference type="ARBA" id="ARBA00022776"/>
    </source>
</evidence>
<dbReference type="PRINTS" id="PR00716">
    <property type="entry name" value="MPIPHPHTASE"/>
</dbReference>
<dbReference type="GO" id="GO:0005737">
    <property type="term" value="C:cytoplasm"/>
    <property type="evidence" value="ECO:0007669"/>
    <property type="project" value="TreeGrafter"/>
</dbReference>
<organism evidence="13 14">
    <name type="scientific">Dacryopinax primogenitus (strain DJM 731)</name>
    <name type="common">Brown rot fungus</name>
    <dbReference type="NCBI Taxonomy" id="1858805"/>
    <lineage>
        <taxon>Eukaryota</taxon>
        <taxon>Fungi</taxon>
        <taxon>Dikarya</taxon>
        <taxon>Basidiomycota</taxon>
        <taxon>Agaricomycotina</taxon>
        <taxon>Dacrymycetes</taxon>
        <taxon>Dacrymycetales</taxon>
        <taxon>Dacrymycetaceae</taxon>
        <taxon>Dacryopinax</taxon>
    </lineage>
</organism>
<comment type="function">
    <text evidence="10">Tyrosine protein phosphatase which functions as a dosage-dependent inducer of mitotic progression.</text>
</comment>
<dbReference type="GO" id="GO:0005634">
    <property type="term" value="C:nucleus"/>
    <property type="evidence" value="ECO:0007669"/>
    <property type="project" value="TreeGrafter"/>
</dbReference>
<dbReference type="EMBL" id="JH795856">
    <property type="protein sequence ID" value="EJU05474.1"/>
    <property type="molecule type" value="Genomic_DNA"/>
</dbReference>
<dbReference type="InterPro" id="IPR000751">
    <property type="entry name" value="MPI_Phosphatase"/>
</dbReference>
<feature type="compositionally biased region" description="Low complexity" evidence="11">
    <location>
        <begin position="1"/>
        <end position="22"/>
    </location>
</feature>
<dbReference type="GO" id="GO:0010971">
    <property type="term" value="P:positive regulation of G2/M transition of mitotic cell cycle"/>
    <property type="evidence" value="ECO:0007669"/>
    <property type="project" value="TreeGrafter"/>
</dbReference>
<gene>
    <name evidence="13" type="ORF">DACRYDRAFT_74699</name>
</gene>
<evidence type="ECO:0000256" key="9">
    <source>
        <dbReference type="ARBA" id="ARBA00067190"/>
    </source>
</evidence>
<dbReference type="OrthoDB" id="26523at2759"/>
<evidence type="ECO:0000256" key="8">
    <source>
        <dbReference type="ARBA" id="ARBA00051722"/>
    </source>
</evidence>